<dbReference type="SUPFAM" id="SSF46689">
    <property type="entry name" value="Homeodomain-like"/>
    <property type="match status" value="1"/>
</dbReference>
<dbReference type="InterPro" id="IPR023772">
    <property type="entry name" value="DNA-bd_HTH_TetR-type_CS"/>
</dbReference>
<dbReference type="PATRIC" id="fig|1459.3.peg.3041"/>
<dbReference type="Gene3D" id="1.10.357.10">
    <property type="entry name" value="Tetracycline Repressor, domain 2"/>
    <property type="match status" value="1"/>
</dbReference>
<dbReference type="PANTHER" id="PTHR43479">
    <property type="entry name" value="ACREF/ENVCD OPERON REPRESSOR-RELATED"/>
    <property type="match status" value="1"/>
</dbReference>
<dbReference type="InterPro" id="IPR041603">
    <property type="entry name" value="YvdT_C"/>
</dbReference>
<dbReference type="InterPro" id="IPR036271">
    <property type="entry name" value="Tet_transcr_reg_TetR-rel_C_sf"/>
</dbReference>
<dbReference type="PRINTS" id="PR00455">
    <property type="entry name" value="HTHTETR"/>
</dbReference>
<protein>
    <submittedName>
        <fullName evidence="4">TetR family transcriptional regulator</fullName>
    </submittedName>
</protein>
<accession>A0A0M0GEI3</accession>
<dbReference type="PROSITE" id="PS01081">
    <property type="entry name" value="HTH_TETR_1"/>
    <property type="match status" value="1"/>
</dbReference>
<dbReference type="SUPFAM" id="SSF48498">
    <property type="entry name" value="Tetracyclin repressor-like, C-terminal domain"/>
    <property type="match status" value="1"/>
</dbReference>
<dbReference type="EMBL" id="LGUF01000007">
    <property type="protein sequence ID" value="KON87841.1"/>
    <property type="molecule type" value="Genomic_DNA"/>
</dbReference>
<organism evidence="4 5">
    <name type="scientific">Sporosarcina globispora</name>
    <name type="common">Bacillus globisporus</name>
    <dbReference type="NCBI Taxonomy" id="1459"/>
    <lineage>
        <taxon>Bacteria</taxon>
        <taxon>Bacillati</taxon>
        <taxon>Bacillota</taxon>
        <taxon>Bacilli</taxon>
        <taxon>Bacillales</taxon>
        <taxon>Caryophanaceae</taxon>
        <taxon>Sporosarcina</taxon>
    </lineage>
</organism>
<dbReference type="GO" id="GO:0003677">
    <property type="term" value="F:DNA binding"/>
    <property type="evidence" value="ECO:0007669"/>
    <property type="project" value="UniProtKB-UniRule"/>
</dbReference>
<name>A0A0M0GEI3_SPOGL</name>
<dbReference type="InterPro" id="IPR050624">
    <property type="entry name" value="HTH-type_Tx_Regulator"/>
</dbReference>
<evidence type="ECO:0000256" key="1">
    <source>
        <dbReference type="ARBA" id="ARBA00023125"/>
    </source>
</evidence>
<dbReference type="Pfam" id="PF17934">
    <property type="entry name" value="TetR_C_26"/>
    <property type="match status" value="1"/>
</dbReference>
<dbReference type="Pfam" id="PF00440">
    <property type="entry name" value="TetR_N"/>
    <property type="match status" value="1"/>
</dbReference>
<dbReference type="OrthoDB" id="9812484at2"/>
<keyword evidence="5" id="KW-1185">Reference proteome</keyword>
<dbReference type="Proteomes" id="UP000037109">
    <property type="component" value="Unassembled WGS sequence"/>
</dbReference>
<dbReference type="PROSITE" id="PS50977">
    <property type="entry name" value="HTH_TETR_2"/>
    <property type="match status" value="1"/>
</dbReference>
<dbReference type="InterPro" id="IPR009057">
    <property type="entry name" value="Homeodomain-like_sf"/>
</dbReference>
<dbReference type="InterPro" id="IPR001647">
    <property type="entry name" value="HTH_TetR"/>
</dbReference>
<evidence type="ECO:0000256" key="2">
    <source>
        <dbReference type="PROSITE-ProRule" id="PRU00335"/>
    </source>
</evidence>
<gene>
    <name evidence="4" type="ORF">AF332_14070</name>
</gene>
<feature type="DNA-binding region" description="H-T-H motif" evidence="2">
    <location>
        <begin position="29"/>
        <end position="48"/>
    </location>
</feature>
<keyword evidence="1 2" id="KW-0238">DNA-binding</keyword>
<sequence>MQDRPDDKYSRILNASIQVISEKGLEKSSVSEIVKKAGIAQGTFYLYFSSKSDLVPAIANSLLTKILDRMKRKVHGGESFWSTLNVVINETFIVTEEHKDIIVLVYSGLAVNHSMEKWEEVYRPYYEWLEIEISKAVQKEEINSDINVKWTSRTIINLIENAAERYYIGGEQDESLTVYKEELFKFIRKSLIAG</sequence>
<comment type="caution">
    <text evidence="4">The sequence shown here is derived from an EMBL/GenBank/DDBJ whole genome shotgun (WGS) entry which is preliminary data.</text>
</comment>
<reference evidence="5" key="1">
    <citation type="submission" date="2015-07" db="EMBL/GenBank/DDBJ databases">
        <title>Fjat-10036 dsm4.</title>
        <authorList>
            <person name="Liu B."/>
            <person name="Wang J."/>
            <person name="Zhu Y."/>
            <person name="Liu G."/>
            <person name="Chen Q."/>
            <person name="Chen Z."/>
            <person name="Lan J."/>
            <person name="Che J."/>
            <person name="Ge C."/>
            <person name="Shi H."/>
            <person name="Pan Z."/>
            <person name="Liu X."/>
        </authorList>
    </citation>
    <scope>NUCLEOTIDE SEQUENCE [LARGE SCALE GENOMIC DNA]</scope>
    <source>
        <strain evidence="5">DSM 4</strain>
    </source>
</reference>
<dbReference type="RefSeq" id="WP_053435195.1">
    <property type="nucleotide sequence ID" value="NZ_LGUF01000007.1"/>
</dbReference>
<dbReference type="STRING" id="1459.AF332_14070"/>
<dbReference type="PANTHER" id="PTHR43479:SF8">
    <property type="entry name" value="TRANSCRIPTIONAL REGULATOR, TETR FAMILY"/>
    <property type="match status" value="1"/>
</dbReference>
<evidence type="ECO:0000259" key="3">
    <source>
        <dbReference type="PROSITE" id="PS50977"/>
    </source>
</evidence>
<dbReference type="AlphaFoldDB" id="A0A0M0GEI3"/>
<feature type="domain" description="HTH tetR-type" evidence="3">
    <location>
        <begin position="6"/>
        <end position="66"/>
    </location>
</feature>
<proteinExistence type="predicted"/>
<evidence type="ECO:0000313" key="4">
    <source>
        <dbReference type="EMBL" id="KON87841.1"/>
    </source>
</evidence>
<evidence type="ECO:0000313" key="5">
    <source>
        <dbReference type="Proteomes" id="UP000037109"/>
    </source>
</evidence>